<reference evidence="1 2" key="1">
    <citation type="submission" date="2024-03" db="EMBL/GenBank/DDBJ databases">
        <title>Human intestinal bacterial collection.</title>
        <authorList>
            <person name="Pauvert C."/>
            <person name="Hitch T.C.A."/>
            <person name="Clavel T."/>
        </authorList>
    </citation>
    <scope>NUCLEOTIDE SEQUENCE [LARGE SCALE GENOMIC DNA]</scope>
    <source>
        <strain evidence="1 2">CLA-AA-H78B</strain>
    </source>
</reference>
<accession>A0ABV1HYD8</accession>
<dbReference type="EMBL" id="JBBMFC010000003">
    <property type="protein sequence ID" value="MEQ2577678.1"/>
    <property type="molecule type" value="Genomic_DNA"/>
</dbReference>
<sequence length="172" mass="20480">MKNMEVFVTDQWVKNDQMKFMFDRLKTYSDNNLMSINMEKFFHLFEPPFKEVCDCIIITDSDVSNIEENFDNILKMYMDRTGYEASNTETRINDYFTSEISVLDGLKIAMLLVDNWKRKIKELVPNTPICFILSAGDNHVELRFHKVRKNEQMWLDTDLSKYKDEAVAYRII</sequence>
<evidence type="ECO:0000313" key="2">
    <source>
        <dbReference type="Proteomes" id="UP001470288"/>
    </source>
</evidence>
<name>A0ABV1HYD8_9FIRM</name>
<evidence type="ECO:0000313" key="1">
    <source>
        <dbReference type="EMBL" id="MEQ2577678.1"/>
    </source>
</evidence>
<dbReference type="RefSeq" id="WP_349143684.1">
    <property type="nucleotide sequence ID" value="NZ_JBBMFC010000003.1"/>
</dbReference>
<protein>
    <submittedName>
        <fullName evidence="1">Uncharacterized protein</fullName>
    </submittedName>
</protein>
<dbReference type="Proteomes" id="UP001470288">
    <property type="component" value="Unassembled WGS sequence"/>
</dbReference>
<proteinExistence type="predicted"/>
<keyword evidence="2" id="KW-1185">Reference proteome</keyword>
<organism evidence="1 2">
    <name type="scientific">Hominiventricola aquisgranensis</name>
    <dbReference type="NCBI Taxonomy" id="3133164"/>
    <lineage>
        <taxon>Bacteria</taxon>
        <taxon>Bacillati</taxon>
        <taxon>Bacillota</taxon>
        <taxon>Clostridia</taxon>
        <taxon>Lachnospirales</taxon>
        <taxon>Lachnospiraceae</taxon>
        <taxon>Hominiventricola</taxon>
    </lineage>
</organism>
<comment type="caution">
    <text evidence="1">The sequence shown here is derived from an EMBL/GenBank/DDBJ whole genome shotgun (WGS) entry which is preliminary data.</text>
</comment>
<gene>
    <name evidence="1" type="ORF">WMO62_02325</name>
</gene>